<dbReference type="EMBL" id="MK580531">
    <property type="protein sequence ID" value="QBL14705.1"/>
    <property type="molecule type" value="Genomic_DNA"/>
</dbReference>
<evidence type="ECO:0000313" key="3">
    <source>
        <dbReference type="EMBL" id="ALN37100.1"/>
    </source>
</evidence>
<dbReference type="Proteomes" id="UP000317665">
    <property type="component" value="Genome"/>
</dbReference>
<dbReference type="EMBL" id="KR075882">
    <property type="protein sequence ID" value="ALN37499.1"/>
    <property type="molecule type" value="Genomic_DNA"/>
</dbReference>
<reference evidence="15 16" key="1">
    <citation type="journal article" date="2015" name="G3 (Bethesda)">
        <title>Comparative Genomics of an Emerging Amphibian Virus.</title>
        <authorList>
            <person name="Epstein B."/>
            <person name="Storfer A."/>
        </authorList>
    </citation>
    <scope>NUCLEOTIDE SEQUENCE [LARGE SCALE GENOMIC DNA]</scope>
    <source>
        <strain evidence="1">AXO</strain>
        <strain evidence="8">CAP</strain>
        <strain evidence="7">DO-ATV</strain>
        <strain evidence="6">DOT312</strain>
        <strain evidence="5">GUFFY</strain>
        <strain evidence="4">JMH</strain>
        <strain evidence="2">ORV</strain>
        <strain evidence="3">SLV</strain>
    </source>
</reference>
<evidence type="ECO:0000313" key="10">
    <source>
        <dbReference type="EMBL" id="QBL14813.1"/>
    </source>
</evidence>
<dbReference type="EMBL" id="KR075881">
    <property type="protein sequence ID" value="ALN37400.1"/>
    <property type="molecule type" value="Genomic_DNA"/>
</dbReference>
<dbReference type="Proteomes" id="UP000320273">
    <property type="component" value="Segment"/>
</dbReference>
<evidence type="ECO:0000313" key="8">
    <source>
        <dbReference type="EMBL" id="ALN37903.1"/>
    </source>
</evidence>
<evidence type="ECO:0000313" key="2">
    <source>
        <dbReference type="EMBL" id="ALN36693.1"/>
    </source>
</evidence>
<dbReference type="Proteomes" id="UP000104582">
    <property type="component" value="Genome"/>
</dbReference>
<accession>A0A0U2S0R9</accession>
<evidence type="ECO:0000313" key="6">
    <source>
        <dbReference type="EMBL" id="ALN37594.1"/>
    </source>
</evidence>
<dbReference type="Proteomes" id="UP000316800">
    <property type="component" value="Segment"/>
</dbReference>
<protein>
    <submittedName>
        <fullName evidence="2">Uncharacterized protein</fullName>
    </submittedName>
</protein>
<evidence type="ECO:0000313" key="18">
    <source>
        <dbReference type="Proteomes" id="UP000317665"/>
    </source>
</evidence>
<evidence type="ECO:0000313" key="4">
    <source>
        <dbReference type="EMBL" id="ALN37400.1"/>
    </source>
</evidence>
<evidence type="ECO:0000313" key="1">
    <source>
        <dbReference type="EMBL" id="ALN36492.1"/>
    </source>
</evidence>
<evidence type="ECO:0000313" key="7">
    <source>
        <dbReference type="EMBL" id="ALN37800.1"/>
    </source>
</evidence>
<dbReference type="EMBL" id="KR075872">
    <property type="protein sequence ID" value="ALN36492.1"/>
    <property type="molecule type" value="Genomic_DNA"/>
</dbReference>
<sequence>MWTTFQTIILREYIF</sequence>
<gene>
    <name evidence="8" type="ORF">100L</name>
    <name evidence="1" type="ORF">101L</name>
    <name evidence="2" type="ORF">103L</name>
    <name evidence="9" type="ORF">105L</name>
    <name evidence="6" type="ORF">92L</name>
    <name evidence="5" type="ORF">96L</name>
    <name evidence="3" type="ORF">99L</name>
</gene>
<proteinExistence type="predicted"/>
<evidence type="ECO:0000313" key="17">
    <source>
        <dbReference type="Proteomes" id="UP000316800"/>
    </source>
</evidence>
<evidence type="ECO:0000313" key="16">
    <source>
        <dbReference type="Proteomes" id="UP000118070"/>
    </source>
</evidence>
<evidence type="ECO:0000313" key="12">
    <source>
        <dbReference type="EMBL" id="QBL15029.1"/>
    </source>
</evidence>
<dbReference type="EMBL" id="MK580532">
    <property type="protein sequence ID" value="QBL14813.1"/>
    <property type="molecule type" value="Genomic_DNA"/>
</dbReference>
<dbReference type="EMBL" id="MK580535">
    <property type="protein sequence ID" value="QBL15137.1"/>
    <property type="molecule type" value="Genomic_DNA"/>
</dbReference>
<evidence type="ECO:0000313" key="13">
    <source>
        <dbReference type="EMBL" id="QBL15137.1"/>
    </source>
</evidence>
<dbReference type="Proteomes" id="UP000320006">
    <property type="component" value="Segment"/>
</dbReference>
<organism evidence="2 16">
    <name type="scientific">Ranavirus ambystoma1</name>
    <dbReference type="NCBI Taxonomy" id="265294"/>
    <lineage>
        <taxon>Viruses</taxon>
        <taxon>Varidnaviria</taxon>
        <taxon>Bamfordvirae</taxon>
        <taxon>Nucleocytoviricota</taxon>
        <taxon>Megaviricetes</taxon>
        <taxon>Pimascovirales</taxon>
        <taxon>Pimascovirales incertae sedis</taxon>
        <taxon>Iridoviridae</taxon>
        <taxon>Alphairidovirinae</taxon>
        <taxon>Ranavirus</taxon>
    </lineage>
</organism>
<dbReference type="EMBL" id="KR075886">
    <property type="protein sequence ID" value="ALN37903.1"/>
    <property type="molecule type" value="Genomic_DNA"/>
</dbReference>
<evidence type="ECO:0000313" key="5">
    <source>
        <dbReference type="EMBL" id="ALN37499.1"/>
    </source>
</evidence>
<evidence type="ECO:0000313" key="11">
    <source>
        <dbReference type="EMBL" id="QBL14921.1"/>
    </source>
</evidence>
<dbReference type="EMBL" id="KR075874">
    <property type="protein sequence ID" value="ALN36693.1"/>
    <property type="molecule type" value="Genomic_DNA"/>
</dbReference>
<dbReference type="Proteomes" id="UP000140086">
    <property type="component" value="Segment"/>
</dbReference>
<dbReference type="Proteomes" id="UP000129720">
    <property type="component" value="Segment"/>
</dbReference>
<dbReference type="EMBL" id="MK580534">
    <property type="protein sequence ID" value="QBL15029.1"/>
    <property type="molecule type" value="Genomic_DNA"/>
</dbReference>
<evidence type="ECO:0000313" key="15">
    <source>
        <dbReference type="Proteomes" id="UP000104582"/>
    </source>
</evidence>
<dbReference type="EMBL" id="MK580533">
    <property type="protein sequence ID" value="QBL14921.1"/>
    <property type="molecule type" value="Genomic_DNA"/>
</dbReference>
<evidence type="ECO:0000313" key="9">
    <source>
        <dbReference type="EMBL" id="QBL14705.1"/>
    </source>
</evidence>
<dbReference type="EMBL" id="KR075878">
    <property type="protein sequence ID" value="ALN37100.1"/>
    <property type="molecule type" value="Genomic_DNA"/>
</dbReference>
<dbReference type="EMBL" id="KR075885">
    <property type="protein sequence ID" value="ALN37800.1"/>
    <property type="molecule type" value="Genomic_DNA"/>
</dbReference>
<name>A0A0U2S0R9_9VIRU</name>
<reference evidence="17 18" key="2">
    <citation type="submission" date="2019-02" db="EMBL/GenBank/DDBJ databases">
        <title>Genome Sequences of Ambystoma tigrinum virus from Outbreaks in western tiger Salamanders in Alberta, Canada.</title>
        <authorList>
            <person name="Lung O."/>
            <person name="Nebroski M."/>
            <person name="Gupta S."/>
            <person name="Goater C."/>
        </authorList>
    </citation>
    <scope>NUCLEOTIDE SEQUENCE [LARGE SCALE GENOMIC DNA]</scope>
    <source>
        <strain evidence="9">2013-ATV-04</strain>
        <strain evidence="10">2013-ATV-12</strain>
        <strain evidence="11">2013-LL1</strain>
        <strain evidence="12">2013-LL2</strain>
        <strain evidence="13">2013-LL3</strain>
        <strain evidence="14">2014-ATV-322</strain>
    </source>
</reference>
<dbReference type="EMBL" id="MK580536">
    <property type="protein sequence ID" value="QBL15245.1"/>
    <property type="molecule type" value="Genomic_DNA"/>
</dbReference>
<dbReference type="Proteomes" id="UP000118070">
    <property type="component" value="Genome"/>
</dbReference>
<dbReference type="Proteomes" id="UP000139180">
    <property type="component" value="Segment"/>
</dbReference>
<dbReference type="Proteomes" id="UP000146683">
    <property type="component" value="Genome"/>
</dbReference>
<dbReference type="Proteomes" id="UP000145832">
    <property type="component" value="Segment"/>
</dbReference>
<dbReference type="Proteomes" id="UP000152001">
    <property type="component" value="Segment"/>
</dbReference>
<evidence type="ECO:0000313" key="14">
    <source>
        <dbReference type="EMBL" id="QBL15245.1"/>
    </source>
</evidence>
<dbReference type="EMBL" id="KR075883">
    <property type="protein sequence ID" value="ALN37594.1"/>
    <property type="molecule type" value="Genomic_DNA"/>
</dbReference>
<dbReference type="Proteomes" id="UP000320450">
    <property type="component" value="Genome"/>
</dbReference>
<dbReference type="Proteomes" id="UP000319381">
    <property type="component" value="Segment"/>
</dbReference>